<feature type="region of interest" description="Disordered" evidence="3">
    <location>
        <begin position="1147"/>
        <end position="1224"/>
    </location>
</feature>
<feature type="region of interest" description="Disordered" evidence="3">
    <location>
        <begin position="426"/>
        <end position="466"/>
    </location>
</feature>
<dbReference type="InterPro" id="IPR013761">
    <property type="entry name" value="SAM/pointed_sf"/>
</dbReference>
<feature type="domain" description="START" evidence="5">
    <location>
        <begin position="1816"/>
        <end position="2001"/>
    </location>
</feature>
<dbReference type="InterPro" id="IPR008936">
    <property type="entry name" value="Rho_GTPase_activation_prot"/>
</dbReference>
<dbReference type="GO" id="GO:0007165">
    <property type="term" value="P:signal transduction"/>
    <property type="evidence" value="ECO:0007669"/>
    <property type="project" value="InterPro"/>
</dbReference>
<feature type="region of interest" description="Disordered" evidence="3">
    <location>
        <begin position="1236"/>
        <end position="1335"/>
    </location>
</feature>
<evidence type="ECO:0000259" key="5">
    <source>
        <dbReference type="PROSITE" id="PS50848"/>
    </source>
</evidence>
<dbReference type="SMART" id="SM00324">
    <property type="entry name" value="RhoGAP"/>
    <property type="match status" value="1"/>
</dbReference>
<feature type="compositionally biased region" description="Basic and acidic residues" evidence="3">
    <location>
        <begin position="1085"/>
        <end position="1104"/>
    </location>
</feature>
<evidence type="ECO:0000256" key="1">
    <source>
        <dbReference type="ARBA" id="ARBA00022468"/>
    </source>
</evidence>
<dbReference type="Gene3D" id="3.30.530.20">
    <property type="match status" value="1"/>
</dbReference>
<feature type="compositionally biased region" description="Polar residues" evidence="3">
    <location>
        <begin position="1269"/>
        <end position="1288"/>
    </location>
</feature>
<evidence type="ECO:0000259" key="4">
    <source>
        <dbReference type="PROSITE" id="PS50238"/>
    </source>
</evidence>
<dbReference type="PANTHER" id="PTHR12659:SF7">
    <property type="entry name" value="CROSSVEINLESS C, ISOFORM C"/>
    <property type="match status" value="1"/>
</dbReference>
<feature type="compositionally biased region" description="Polar residues" evidence="3">
    <location>
        <begin position="1436"/>
        <end position="1448"/>
    </location>
</feature>
<feature type="region of interest" description="Disordered" evidence="3">
    <location>
        <begin position="379"/>
        <end position="406"/>
    </location>
</feature>
<feature type="compositionally biased region" description="Polar residues" evidence="3">
    <location>
        <begin position="1159"/>
        <end position="1173"/>
    </location>
</feature>
<dbReference type="PANTHER" id="PTHR12659">
    <property type="entry name" value="RHO-TYPE GTPASE ACTIVATING PROTEIN"/>
    <property type="match status" value="1"/>
</dbReference>
<dbReference type="GO" id="GO:0005096">
    <property type="term" value="F:GTPase activator activity"/>
    <property type="evidence" value="ECO:0007669"/>
    <property type="project" value="UniProtKB-KW"/>
</dbReference>
<feature type="compositionally biased region" description="Low complexity" evidence="3">
    <location>
        <begin position="1403"/>
        <end position="1416"/>
    </location>
</feature>
<keyword evidence="1" id="KW-0343">GTPase activation</keyword>
<keyword evidence="7" id="KW-1185">Reference proteome</keyword>
<gene>
    <name evidence="6" type="ORF">CAUJ_LOCUS6194</name>
</gene>
<accession>A0A8S1H428</accession>
<reference evidence="6" key="1">
    <citation type="submission" date="2020-10" db="EMBL/GenBank/DDBJ databases">
        <authorList>
            <person name="Kikuchi T."/>
        </authorList>
    </citation>
    <scope>NUCLEOTIDE SEQUENCE</scope>
    <source>
        <strain evidence="6">NKZ352</strain>
    </source>
</reference>
<dbReference type="InterPro" id="IPR002913">
    <property type="entry name" value="START_lipid-bd_dom"/>
</dbReference>
<dbReference type="InterPro" id="IPR000198">
    <property type="entry name" value="RhoGAP_dom"/>
</dbReference>
<organism evidence="6 7">
    <name type="scientific">Caenorhabditis auriculariae</name>
    <dbReference type="NCBI Taxonomy" id="2777116"/>
    <lineage>
        <taxon>Eukaryota</taxon>
        <taxon>Metazoa</taxon>
        <taxon>Ecdysozoa</taxon>
        <taxon>Nematoda</taxon>
        <taxon>Chromadorea</taxon>
        <taxon>Rhabditida</taxon>
        <taxon>Rhabditina</taxon>
        <taxon>Rhabditomorpha</taxon>
        <taxon>Rhabditoidea</taxon>
        <taxon>Rhabditidae</taxon>
        <taxon>Peloderinae</taxon>
        <taxon>Caenorhabditis</taxon>
    </lineage>
</organism>
<feature type="domain" description="Rho-GAP" evidence="4">
    <location>
        <begin position="1571"/>
        <end position="1784"/>
    </location>
</feature>
<feature type="compositionally biased region" description="Polar residues" evidence="3">
    <location>
        <begin position="641"/>
        <end position="659"/>
    </location>
</feature>
<dbReference type="Pfam" id="PF01852">
    <property type="entry name" value="START"/>
    <property type="match status" value="1"/>
</dbReference>
<evidence type="ECO:0000256" key="3">
    <source>
        <dbReference type="SAM" id="MobiDB-lite"/>
    </source>
</evidence>
<comment type="caution">
    <text evidence="6">The sequence shown here is derived from an EMBL/GenBank/DDBJ whole genome shotgun (WGS) entry which is preliminary data.</text>
</comment>
<keyword evidence="2" id="KW-0597">Phosphoprotein</keyword>
<evidence type="ECO:0000313" key="7">
    <source>
        <dbReference type="Proteomes" id="UP000835052"/>
    </source>
</evidence>
<feature type="compositionally biased region" description="Polar residues" evidence="3">
    <location>
        <begin position="1053"/>
        <end position="1084"/>
    </location>
</feature>
<feature type="compositionally biased region" description="Low complexity" evidence="3">
    <location>
        <begin position="837"/>
        <end position="848"/>
    </location>
</feature>
<dbReference type="Gene3D" id="1.10.555.10">
    <property type="entry name" value="Rho GTPase activation protein"/>
    <property type="match status" value="1"/>
</dbReference>
<dbReference type="PROSITE" id="PS50238">
    <property type="entry name" value="RHOGAP"/>
    <property type="match status" value="1"/>
</dbReference>
<dbReference type="OrthoDB" id="10003330at2759"/>
<dbReference type="SUPFAM" id="SSF47769">
    <property type="entry name" value="SAM/Pointed domain"/>
    <property type="match status" value="1"/>
</dbReference>
<dbReference type="EMBL" id="CAJGYM010000015">
    <property type="protein sequence ID" value="CAD6190275.1"/>
    <property type="molecule type" value="Genomic_DNA"/>
</dbReference>
<dbReference type="GO" id="GO:0030036">
    <property type="term" value="P:actin cytoskeleton organization"/>
    <property type="evidence" value="ECO:0007669"/>
    <property type="project" value="TreeGrafter"/>
</dbReference>
<feature type="compositionally biased region" description="Basic and acidic residues" evidence="3">
    <location>
        <begin position="1373"/>
        <end position="1386"/>
    </location>
</feature>
<feature type="region of interest" description="Disordered" evidence="3">
    <location>
        <begin position="572"/>
        <end position="603"/>
    </location>
</feature>
<feature type="compositionally biased region" description="Basic and acidic residues" evidence="3">
    <location>
        <begin position="572"/>
        <end position="581"/>
    </location>
</feature>
<feature type="region of interest" description="Disordered" evidence="3">
    <location>
        <begin position="143"/>
        <end position="238"/>
    </location>
</feature>
<feature type="compositionally biased region" description="Pro residues" evidence="3">
    <location>
        <begin position="451"/>
        <end position="463"/>
    </location>
</feature>
<feature type="compositionally biased region" description="Low complexity" evidence="3">
    <location>
        <begin position="584"/>
        <end position="598"/>
    </location>
</feature>
<feature type="compositionally biased region" description="Polar residues" evidence="3">
    <location>
        <begin position="175"/>
        <end position="192"/>
    </location>
</feature>
<dbReference type="GO" id="GO:0008289">
    <property type="term" value="F:lipid binding"/>
    <property type="evidence" value="ECO:0007669"/>
    <property type="project" value="InterPro"/>
</dbReference>
<feature type="compositionally biased region" description="Low complexity" evidence="3">
    <location>
        <begin position="432"/>
        <end position="444"/>
    </location>
</feature>
<feature type="region of interest" description="Disordered" evidence="3">
    <location>
        <begin position="640"/>
        <end position="659"/>
    </location>
</feature>
<feature type="region of interest" description="Disordered" evidence="3">
    <location>
        <begin position="1436"/>
        <end position="1466"/>
    </location>
</feature>
<dbReference type="SMART" id="SM00234">
    <property type="entry name" value="START"/>
    <property type="match status" value="1"/>
</dbReference>
<name>A0A8S1H428_9PELO</name>
<dbReference type="SUPFAM" id="SSF48350">
    <property type="entry name" value="GTPase activation domain, GAP"/>
    <property type="match status" value="1"/>
</dbReference>
<dbReference type="GO" id="GO:0035023">
    <property type="term" value="P:regulation of Rho protein signal transduction"/>
    <property type="evidence" value="ECO:0007669"/>
    <property type="project" value="TreeGrafter"/>
</dbReference>
<evidence type="ECO:0000256" key="2">
    <source>
        <dbReference type="ARBA" id="ARBA00022553"/>
    </source>
</evidence>
<feature type="region of interest" description="Disordered" evidence="3">
    <location>
        <begin position="1359"/>
        <end position="1422"/>
    </location>
</feature>
<dbReference type="Proteomes" id="UP000835052">
    <property type="component" value="Unassembled WGS sequence"/>
</dbReference>
<proteinExistence type="predicted"/>
<feature type="region of interest" description="Disordered" evidence="3">
    <location>
        <begin position="302"/>
        <end position="327"/>
    </location>
</feature>
<feature type="region of interest" description="Disordered" evidence="3">
    <location>
        <begin position="776"/>
        <end position="848"/>
    </location>
</feature>
<feature type="compositionally biased region" description="Polar residues" evidence="3">
    <location>
        <begin position="827"/>
        <end position="836"/>
    </location>
</feature>
<sequence length="2019" mass="225077">MSPLHEASEIFWISVVLEHCFATRFDIIRSETKMWASIASRGDSGPVNIKQRLQKRYKYQQRDISKSASELHAEDPSVGQKLSAANEAEAVLRRRKSAAELSEIAAQENRQRKDLDEIDERPVLRRRRFTRKQRKSVTIEPETGLILAVGPQSSSDEEAPLTPRRRLGSPKTPGRSASFQERSRGLSASTTALARRESSPRLKPTTRGPAARRASRLLRSQQQNAASTSHLNMLDENGLRDQGRSLSVRDLNGENIDFTNRDSVSKWTSQILAELESLPSSRVDLTLQSELENEGANLFSKQLKKTPSPVSHRQSLHIPPPSTRMTSSLFEPSELVESTTSLPWAVGMSTSAINLNSNHLFTTSAFDLEAGREREDSLNAPTLVGSPTDSEGGGTPICLSPTTVGPETTPLEFEATCLAKLKEREARAQRHSLPPESSSPFSFLRRTPTEPIQPPKENAPPIPAKRTRFLPKTVPDLVNGQSKESTGQAPNPAKGAFETVKMRHEEVLSESERRLQNSIARMSQSVYGDFRESKDSPRLSIPVIKTTDWSSQKQLDVIGEDDDALTVWKKRAEGRAKKEPQQRSSASMATSSPSLTSSTEEKPSVNRVVAALIRTIEDTRFSAADRPTDLPLSASCFRNDLSPQDAGTQTTPFSISRSSSFDWINEPSEGALRDIKTPISTPRSDGGFRPLSLKLESSSETDDADREVAQIADKSERKQRDNLNLYQQMDEGIALLLEYGEPSAVQMQKELEKYENKSTIRSNKGNYDSLPTKLRQNIGRRSGNGQVVDSIYDNMPWDKRKPSTTSSQFSPLVLHRTPKPAGLPPTSDASPRNSLRSQTGSSPSTTTGVVVEQSKFPNLLFVEQTSLGRTGSCEGAIDATSPEPRTSFALKMAEKDAEECFAWLKQAGFPQYVRQFEEGLFPIDLVAVQKDHEFLGTDSLRALYRRLDTLNRCAIMKVDNVVMRRRNDDYRYAGFDEDDHVALSGNWQYQRQSHTWSRVPANEPIYGAHGQLVSTKPNYQPYMERHPGGSDRLVTRTNWYEAPLDARHEPHIGQSTSNVAETNGSPTSSLTPSANGVNSKLQRSQSERIRERARAIMKKMDLRSNSRRRKESRQRETNHPLVIGDPVLLSYDSASPESMRMIQSARPNNLAERGRPFYPTSSTYGPSTLQPRSKSARRQGMVMLTPSSPESSSADDSFMSATTSSSASHRRRDCSMPPPSARGSVYNDFHHNRMQLPKQHTYDYGDTVGSSASTRRQRTPFDAYLYPGSPNSLNRSMGRSNNPTTPSSVRLPRSSHHYEPSYYARDGPYSSGYRVQSQAPPPAPNSSATPPTAHNLIIQPDGYYLHDLSPELRQRRTVDTRLDSPSTSHSSHLKVDTQKSESSVEHTDEEALSSTLHRRRDSGVGSSLSRSPSGPSAQRVRQSVLPYTSPLSSIIHSANSSTTGTWQNGKKRFNERNNMSSSLASSTTSADESFFTDVEMSRCIDSLSIIELTRTRKLAYLRVTAALEKAMGAGGMKLNGVFAAADHAAAAAGAIPNGTSKHWSVQKFIKKIKNGEVKTIKDNDDTSVFGVSLETISRRTGLCLPRSILEVLRYLRQMAPETVGIFRKNGVKSRIAELRAICDRDSDGDVFVDENRLDSGQVHDVADLLKQYLRELPEPLMTVRCSEIFANIFLHVPEVERLTTIQYALLLLPDENREAIQTLLLFLHDVDKFNDINNMPARNLAVCFTPSLFQLSASRLDKVSSTRRHKTIGASGMPTEREMKETRACQECLSMMITYARTIFMVPDAIEDRADFEDDVPALKDLGLKGPRSFLIDRVLDMVKDHGDRWKSWTVEAMVDGLELSSKKAVDSHPLKTLRVWVDVAAPPKEVMQRVMKERSVWDTSVVNWRTVEMVNAPDTDIHQYVVNDTVGHPTRDCFLVRFHSSQLTEIRGACAIAERSVQSAETQLLGGLPATVLDQRFLIEPKSGHSRVTYIARVDLKGRSYSWYSRVYGPMMCRQMGRLRDSFHSDDAGPETKV</sequence>
<dbReference type="InterPro" id="IPR023393">
    <property type="entry name" value="START-like_dom_sf"/>
</dbReference>
<evidence type="ECO:0000313" key="6">
    <source>
        <dbReference type="EMBL" id="CAD6190275.1"/>
    </source>
</evidence>
<dbReference type="PROSITE" id="PS50848">
    <property type="entry name" value="START"/>
    <property type="match status" value="1"/>
</dbReference>
<feature type="compositionally biased region" description="Low complexity" evidence="3">
    <location>
        <begin position="1185"/>
        <end position="1207"/>
    </location>
</feature>
<dbReference type="Pfam" id="PF00620">
    <property type="entry name" value="RhoGAP"/>
    <property type="match status" value="1"/>
</dbReference>
<protein>
    <submittedName>
        <fullName evidence="6">Uncharacterized protein</fullName>
    </submittedName>
</protein>
<dbReference type="Gene3D" id="1.10.287.2070">
    <property type="match status" value="1"/>
</dbReference>
<dbReference type="SUPFAM" id="SSF55961">
    <property type="entry name" value="Bet v1-like"/>
    <property type="match status" value="1"/>
</dbReference>
<feature type="region of interest" description="Disordered" evidence="3">
    <location>
        <begin position="1049"/>
        <end position="1119"/>
    </location>
</feature>